<reference evidence="5" key="1">
    <citation type="submission" date="2016-10" db="EMBL/GenBank/DDBJ databases">
        <authorList>
            <person name="Varghese N."/>
            <person name="Submissions S."/>
        </authorList>
    </citation>
    <scope>NUCLEOTIDE SEQUENCE [LARGE SCALE GENOMIC DNA]</scope>
    <source>
        <strain evidence="5">CGMCC 1.9108</strain>
    </source>
</reference>
<dbReference type="GO" id="GO:0004065">
    <property type="term" value="F:arylsulfatase activity"/>
    <property type="evidence" value="ECO:0007669"/>
    <property type="project" value="TreeGrafter"/>
</dbReference>
<dbReference type="SUPFAM" id="SSF53649">
    <property type="entry name" value="Alkaline phosphatase-like"/>
    <property type="match status" value="1"/>
</dbReference>
<evidence type="ECO:0000256" key="1">
    <source>
        <dbReference type="SAM" id="MobiDB-lite"/>
    </source>
</evidence>
<dbReference type="CDD" id="cd16035">
    <property type="entry name" value="sulfatase_like"/>
    <property type="match status" value="1"/>
</dbReference>
<keyword evidence="2" id="KW-0732">Signal</keyword>
<gene>
    <name evidence="4" type="ORF">SAMN04488239_108153</name>
</gene>
<dbReference type="Proteomes" id="UP000199628">
    <property type="component" value="Unassembled WGS sequence"/>
</dbReference>
<feature type="signal peptide" evidence="2">
    <location>
        <begin position="1"/>
        <end position="25"/>
    </location>
</feature>
<sequence>MTNQKFQPTRREFAKLALATGSVLAGTLAGSPASTAPETAPTRKASRSHPGKPNILFVFTDQERYRSAWPAGLDLPGHERLMRTGTTFHNHHCPATMCTSSRAVMLTGLSTVDNGMFENADMKYVGALGDRVPTLGHMLRKQGYYTAYKGKWHLDPGFDKNERSLLTEEMEAYGFADYFGPGDIIGHTLGGFHFDHLVAGSAVTWLRRHGRPLNDDMKPWALFVSLVNPHDIMYFNTDAPGENVQDSGALLNRAARAPDHELYRATWGEPVAASLYEPLDAPGRPKAHGEFLKIWDYILGHIPLEEERWRRFNDFYINSTRTVDAQLSLLLRELDATGLSENTIIMFTSDHGEAAGAHGLRGKGPFAYKETMHLPMYVVHPDVQGGRDCVSLTGHIDFVPSILSLAGATPDQMADHAGRELPGRDFSPALSDPTAAKVDTVRDSVLFTYSGLASNDSEIFRINAEARALGRKPIMQMVREGYLPDMKKRGTLRTVYDGRHKFSRYFAPVERHSPKSLDELFARNDVELFDLEQDPGEMNNLARDRVGNAELIQRMSGKLEAIIAAEIGVDDGRELPDIPTVDWTVDRADL</sequence>
<feature type="region of interest" description="Disordered" evidence="1">
    <location>
        <begin position="27"/>
        <end position="53"/>
    </location>
</feature>
<dbReference type="OrthoDB" id="9795675at2"/>
<feature type="chain" id="PRO_5011608725" evidence="2">
    <location>
        <begin position="26"/>
        <end position="590"/>
    </location>
</feature>
<keyword evidence="5" id="KW-1185">Reference proteome</keyword>
<dbReference type="Gene3D" id="3.40.720.10">
    <property type="entry name" value="Alkaline Phosphatase, subunit A"/>
    <property type="match status" value="1"/>
</dbReference>
<dbReference type="Pfam" id="PF00884">
    <property type="entry name" value="Sulfatase"/>
    <property type="match status" value="1"/>
</dbReference>
<dbReference type="InterPro" id="IPR017850">
    <property type="entry name" value="Alkaline_phosphatase_core_sf"/>
</dbReference>
<dbReference type="AlphaFoldDB" id="A0A1G6VTI6"/>
<accession>A0A1G6VTI6</accession>
<evidence type="ECO:0000259" key="3">
    <source>
        <dbReference type="Pfam" id="PF00884"/>
    </source>
</evidence>
<dbReference type="STRING" id="639004.SAMN04488239_108153"/>
<dbReference type="InterPro" id="IPR051849">
    <property type="entry name" value="GAG-degrading_sulfatase"/>
</dbReference>
<evidence type="ECO:0000313" key="5">
    <source>
        <dbReference type="Proteomes" id="UP000199628"/>
    </source>
</evidence>
<dbReference type="InterPro" id="IPR006311">
    <property type="entry name" value="TAT_signal"/>
</dbReference>
<dbReference type="InterPro" id="IPR000917">
    <property type="entry name" value="Sulfatase_N"/>
</dbReference>
<proteinExistence type="predicted"/>
<dbReference type="EMBL" id="FMZV01000008">
    <property type="protein sequence ID" value="SDD56844.1"/>
    <property type="molecule type" value="Genomic_DNA"/>
</dbReference>
<organism evidence="4 5">
    <name type="scientific">Ruegeria marina</name>
    <dbReference type="NCBI Taxonomy" id="639004"/>
    <lineage>
        <taxon>Bacteria</taxon>
        <taxon>Pseudomonadati</taxon>
        <taxon>Pseudomonadota</taxon>
        <taxon>Alphaproteobacteria</taxon>
        <taxon>Rhodobacterales</taxon>
        <taxon>Roseobacteraceae</taxon>
        <taxon>Ruegeria</taxon>
    </lineage>
</organism>
<dbReference type="PANTHER" id="PTHR46615:SF1">
    <property type="entry name" value="ARYLSULFATASE K"/>
    <property type="match status" value="1"/>
</dbReference>
<evidence type="ECO:0000313" key="4">
    <source>
        <dbReference type="EMBL" id="SDD56844.1"/>
    </source>
</evidence>
<dbReference type="PROSITE" id="PS51318">
    <property type="entry name" value="TAT"/>
    <property type="match status" value="1"/>
</dbReference>
<name>A0A1G6VTI6_9RHOB</name>
<protein>
    <submittedName>
        <fullName evidence="4">Arylsulfatase A</fullName>
    </submittedName>
</protein>
<dbReference type="PANTHER" id="PTHR46615">
    <property type="entry name" value="ARYLSULFATASE K"/>
    <property type="match status" value="1"/>
</dbReference>
<dbReference type="GO" id="GO:0015024">
    <property type="term" value="F:glucuronate-2-sulfatase activity"/>
    <property type="evidence" value="ECO:0007669"/>
    <property type="project" value="TreeGrafter"/>
</dbReference>
<feature type="domain" description="Sulfatase N-terminal" evidence="3">
    <location>
        <begin position="53"/>
        <end position="408"/>
    </location>
</feature>
<dbReference type="RefSeq" id="WP_093032152.1">
    <property type="nucleotide sequence ID" value="NZ_FMZV01000008.1"/>
</dbReference>
<evidence type="ECO:0000256" key="2">
    <source>
        <dbReference type="SAM" id="SignalP"/>
    </source>
</evidence>